<name>A0ABY5Z076_9ACTN</name>
<comment type="subcellular location">
    <subcellularLocation>
        <location evidence="1">Golgi apparatus membrane</location>
        <topology evidence="1">Peripheral membrane protein</topology>
        <orientation evidence="1">Cytoplasmic side</orientation>
    </subcellularLocation>
</comment>
<accession>A0ABY5Z076</accession>
<dbReference type="InterPro" id="IPR008628">
    <property type="entry name" value="GPP34-like"/>
</dbReference>
<sequence length="216" mass="23831">MSPLDPRLSPADAYYFIAHEHMVGRRRLHPRIIGIGLGAALLGELVLTGSLTVDDRGVRALRLEPPRDPLLHSTLALLLAQPQHRDPATWLAFLAEEAADRVAQRLQLSRRLEVIRQRRLIGTRRVLVPADVNEAAWESIRLERLLNTETPLCQADGFLVGLVWVTGLIPHVLWDPEISVAGRAILPDVVAALHPALHALVKQCETAVGHAVLAPR</sequence>
<dbReference type="RefSeq" id="WP_260724406.1">
    <property type="nucleotide sequence ID" value="NZ_BAAABS010000082.1"/>
</dbReference>
<proteinExistence type="predicted"/>
<evidence type="ECO:0000256" key="3">
    <source>
        <dbReference type="ARBA" id="ARBA00023121"/>
    </source>
</evidence>
<dbReference type="EMBL" id="CP073721">
    <property type="protein sequence ID" value="UWZ35059.1"/>
    <property type="molecule type" value="Genomic_DNA"/>
</dbReference>
<keyword evidence="4" id="KW-0472">Membrane</keyword>
<evidence type="ECO:0000256" key="2">
    <source>
        <dbReference type="ARBA" id="ARBA00023034"/>
    </source>
</evidence>
<dbReference type="Pfam" id="PF05719">
    <property type="entry name" value="GPP34"/>
    <property type="match status" value="1"/>
</dbReference>
<protein>
    <submittedName>
        <fullName evidence="5">GPP34 family phosphoprotein</fullName>
    </submittedName>
</protein>
<evidence type="ECO:0000313" key="5">
    <source>
        <dbReference type="EMBL" id="UWZ35059.1"/>
    </source>
</evidence>
<dbReference type="Gene3D" id="1.10.3630.10">
    <property type="entry name" value="yeast vps74-n-term truncation variant domain like"/>
    <property type="match status" value="1"/>
</dbReference>
<keyword evidence="6" id="KW-1185">Reference proteome</keyword>
<keyword evidence="3" id="KW-0446">Lipid-binding</keyword>
<evidence type="ECO:0000256" key="4">
    <source>
        <dbReference type="ARBA" id="ARBA00023136"/>
    </source>
</evidence>
<keyword evidence="2" id="KW-0333">Golgi apparatus</keyword>
<organism evidence="5 6">
    <name type="scientific">Dactylosporangium roseum</name>
    <dbReference type="NCBI Taxonomy" id="47989"/>
    <lineage>
        <taxon>Bacteria</taxon>
        <taxon>Bacillati</taxon>
        <taxon>Actinomycetota</taxon>
        <taxon>Actinomycetes</taxon>
        <taxon>Micromonosporales</taxon>
        <taxon>Micromonosporaceae</taxon>
        <taxon>Dactylosporangium</taxon>
    </lineage>
</organism>
<dbReference type="InterPro" id="IPR038261">
    <property type="entry name" value="GPP34-like_sf"/>
</dbReference>
<reference evidence="5" key="1">
    <citation type="submission" date="2021-04" db="EMBL/GenBank/DDBJ databases">
        <title>Biosynthetic gene clusters of Dactylosporangioum roseum.</title>
        <authorList>
            <person name="Hartkoorn R.C."/>
            <person name="Beaudoing E."/>
            <person name="Hot D."/>
            <person name="Moureu S."/>
        </authorList>
    </citation>
    <scope>NUCLEOTIDE SEQUENCE</scope>
    <source>
        <strain evidence="5">NRRL B-16295</strain>
    </source>
</reference>
<evidence type="ECO:0000256" key="1">
    <source>
        <dbReference type="ARBA" id="ARBA00004255"/>
    </source>
</evidence>
<gene>
    <name evidence="5" type="ORF">Drose_28430</name>
</gene>
<evidence type="ECO:0000313" key="6">
    <source>
        <dbReference type="Proteomes" id="UP001058271"/>
    </source>
</evidence>
<dbReference type="Proteomes" id="UP001058271">
    <property type="component" value="Chromosome"/>
</dbReference>